<evidence type="ECO:0000313" key="4">
    <source>
        <dbReference type="RefSeq" id="XP_010445353.1"/>
    </source>
</evidence>
<name>A0ABM0US53_CAMSA</name>
<feature type="region of interest" description="Disordered" evidence="2">
    <location>
        <begin position="422"/>
        <end position="452"/>
    </location>
</feature>
<proteinExistence type="predicted"/>
<dbReference type="Proteomes" id="UP000694864">
    <property type="component" value="Chromosome 11"/>
</dbReference>
<organism evidence="3 4">
    <name type="scientific">Camelina sativa</name>
    <name type="common">False flax</name>
    <name type="synonym">Myagrum sativum</name>
    <dbReference type="NCBI Taxonomy" id="90675"/>
    <lineage>
        <taxon>Eukaryota</taxon>
        <taxon>Viridiplantae</taxon>
        <taxon>Streptophyta</taxon>
        <taxon>Embryophyta</taxon>
        <taxon>Tracheophyta</taxon>
        <taxon>Spermatophyta</taxon>
        <taxon>Magnoliopsida</taxon>
        <taxon>eudicotyledons</taxon>
        <taxon>Gunneridae</taxon>
        <taxon>Pentapetalae</taxon>
        <taxon>rosids</taxon>
        <taxon>malvids</taxon>
        <taxon>Brassicales</taxon>
        <taxon>Brassicaceae</taxon>
        <taxon>Camelineae</taxon>
        <taxon>Camelina</taxon>
    </lineage>
</organism>
<dbReference type="PANTHER" id="PTHR31099:SF49">
    <property type="entry name" value="MYOSIN HEAVY CHAIN-LIKE PROTEIN"/>
    <property type="match status" value="1"/>
</dbReference>
<dbReference type="GeneID" id="104728006"/>
<accession>A0ABM0US53</accession>
<keyword evidence="1" id="KW-0175">Coiled coil</keyword>
<evidence type="ECO:0000256" key="1">
    <source>
        <dbReference type="SAM" id="Coils"/>
    </source>
</evidence>
<feature type="compositionally biased region" description="Basic and acidic residues" evidence="2">
    <location>
        <begin position="439"/>
        <end position="452"/>
    </location>
</feature>
<dbReference type="PANTHER" id="PTHR31099">
    <property type="entry name" value="OS06G0165300 PROTEIN"/>
    <property type="match status" value="1"/>
</dbReference>
<keyword evidence="3" id="KW-1185">Reference proteome</keyword>
<evidence type="ECO:0000313" key="3">
    <source>
        <dbReference type="Proteomes" id="UP000694864"/>
    </source>
</evidence>
<gene>
    <name evidence="4" type="primary">LOC104728006</name>
</gene>
<sequence length="600" mass="66334">MRGKTLAVIEHALLRKYGTNYKDSSDGVDIDIWAECGGLNIDCLANDFDFDDILEFSEDSESGSSGSPMDVVPAEDAGPRSTVMGLSAIPIGLDVDLAAGPADHGPSLCTSDTIVEMARWSRMPEGLVFRVPESHERPWAPPTGFIALYEHYFSECGLWFPLPEFLMRYCARRRIAISQLSVGGIRNAAGLAILGTNCGVEVDVYFLEEATKFMKVRGSPGYFYTSAKSGHQIIVGAEKKIRHWQRYFFFVRLDEISVDDLNMFFATEWNMFPGSFISLSFACALILQVFFDNLRMIKALGALDWPSITQRSRPHPFAFLFRSTMLMMGKVNIRLPRYADQFKKTVDAGSSSRAGDTEVIDPPAGGGANLRVAGDLRSAEVAAARADKRAAKVPAAVPHAQKSRGEASDALAIVVADYGHPTPKRKRASHGEVVVPEPESSKRSRRDGIPRDTIEIDDSFSFSYKTKYELFINNGATCGELAGKVRGSFDPLPSVGSLYDPELYRSWARKHFQDGGGVNRMVVSYERCIAELEKQLAESRASKPSRRSAEELRQDLDKERGVSAALTKQATGFRRQVADLKASLDASRSRIEQFEIDHAF</sequence>
<feature type="coiled-coil region" evidence="1">
    <location>
        <begin position="522"/>
        <end position="597"/>
    </location>
</feature>
<reference evidence="3" key="1">
    <citation type="journal article" date="2014" name="Nat. Commun.">
        <title>The emerging biofuel crop Camelina sativa retains a highly undifferentiated hexaploid genome structure.</title>
        <authorList>
            <person name="Kagale S."/>
            <person name="Koh C."/>
            <person name="Nixon J."/>
            <person name="Bollina V."/>
            <person name="Clarke W.E."/>
            <person name="Tuteja R."/>
            <person name="Spillane C."/>
            <person name="Robinson S.J."/>
            <person name="Links M.G."/>
            <person name="Clarke C."/>
            <person name="Higgins E.E."/>
            <person name="Huebert T."/>
            <person name="Sharpe A.G."/>
            <person name="Parkin I.A."/>
        </authorList>
    </citation>
    <scope>NUCLEOTIDE SEQUENCE [LARGE SCALE GENOMIC DNA]</scope>
    <source>
        <strain evidence="3">cv. DH55</strain>
    </source>
</reference>
<dbReference type="RefSeq" id="XP_010445353.1">
    <property type="nucleotide sequence ID" value="XM_010447051.1"/>
</dbReference>
<protein>
    <submittedName>
        <fullName evidence="4">Uncharacterized protein At3g60930, chloroplastic-like</fullName>
    </submittedName>
</protein>
<evidence type="ECO:0000256" key="2">
    <source>
        <dbReference type="SAM" id="MobiDB-lite"/>
    </source>
</evidence>
<reference evidence="4" key="2">
    <citation type="submission" date="2025-08" db="UniProtKB">
        <authorList>
            <consortium name="RefSeq"/>
        </authorList>
    </citation>
    <scope>IDENTIFICATION</scope>
    <source>
        <tissue evidence="4">Leaf</tissue>
    </source>
</reference>